<keyword evidence="4" id="KW-1185">Reference proteome</keyword>
<dbReference type="Pfam" id="PF07670">
    <property type="entry name" value="Gate"/>
    <property type="match status" value="1"/>
</dbReference>
<organism evidence="3 4">
    <name type="scientific">Natronincola peptidivorans</name>
    <dbReference type="NCBI Taxonomy" id="426128"/>
    <lineage>
        <taxon>Bacteria</taxon>
        <taxon>Bacillati</taxon>
        <taxon>Bacillota</taxon>
        <taxon>Clostridia</taxon>
        <taxon>Peptostreptococcales</taxon>
        <taxon>Natronincolaceae</taxon>
        <taxon>Natronincola</taxon>
    </lineage>
</organism>
<dbReference type="RefSeq" id="WP_244272719.1">
    <property type="nucleotide sequence ID" value="NZ_FOHU01000013.1"/>
</dbReference>
<feature type="domain" description="Nucleoside transporter/FeoB GTPase Gate" evidence="2">
    <location>
        <begin position="130"/>
        <end position="228"/>
    </location>
</feature>
<feature type="transmembrane region" description="Helical" evidence="1">
    <location>
        <begin position="171"/>
        <end position="191"/>
    </location>
</feature>
<dbReference type="AlphaFoldDB" id="A0A1I0F5P8"/>
<reference evidence="3 4" key="1">
    <citation type="submission" date="2016-10" db="EMBL/GenBank/DDBJ databases">
        <authorList>
            <person name="de Groot N.N."/>
        </authorList>
    </citation>
    <scope>NUCLEOTIDE SEQUENCE [LARGE SCALE GENOMIC DNA]</scope>
    <source>
        <strain evidence="3 4">DSM 18979</strain>
    </source>
</reference>
<gene>
    <name evidence="3" type="ORF">SAMN05660297_02695</name>
</gene>
<evidence type="ECO:0000313" key="4">
    <source>
        <dbReference type="Proteomes" id="UP000199568"/>
    </source>
</evidence>
<feature type="transmembrane region" description="Helical" evidence="1">
    <location>
        <begin position="232"/>
        <end position="253"/>
    </location>
</feature>
<feature type="transmembrane region" description="Helical" evidence="1">
    <location>
        <begin position="384"/>
        <end position="409"/>
    </location>
</feature>
<keyword evidence="1" id="KW-0812">Transmembrane</keyword>
<feature type="transmembrane region" description="Helical" evidence="1">
    <location>
        <begin position="61"/>
        <end position="78"/>
    </location>
</feature>
<name>A0A1I0F5P8_9FIRM</name>
<dbReference type="EMBL" id="FOHU01000013">
    <property type="protein sequence ID" value="SET53012.1"/>
    <property type="molecule type" value="Genomic_DNA"/>
</dbReference>
<evidence type="ECO:0000256" key="1">
    <source>
        <dbReference type="SAM" id="Phobius"/>
    </source>
</evidence>
<feature type="transmembrane region" description="Helical" evidence="1">
    <location>
        <begin position="421"/>
        <end position="442"/>
    </location>
</feature>
<dbReference type="Proteomes" id="UP000199568">
    <property type="component" value="Unassembled WGS sequence"/>
</dbReference>
<protein>
    <submittedName>
        <fullName evidence="3">Nucleoside recognition GATE domain-containing membrane protein YjiH</fullName>
    </submittedName>
</protein>
<feature type="transmembrane region" description="Helical" evidence="1">
    <location>
        <begin position="128"/>
        <end position="159"/>
    </location>
</feature>
<feature type="transmembrane region" description="Helical" evidence="1">
    <location>
        <begin position="20"/>
        <end position="41"/>
    </location>
</feature>
<feature type="transmembrane region" description="Helical" evidence="1">
    <location>
        <begin position="312"/>
        <end position="331"/>
    </location>
</feature>
<evidence type="ECO:0000259" key="2">
    <source>
        <dbReference type="Pfam" id="PF07670"/>
    </source>
</evidence>
<dbReference type="InterPro" id="IPR011642">
    <property type="entry name" value="Gate_dom"/>
</dbReference>
<feature type="transmembrane region" description="Helical" evidence="1">
    <location>
        <begin position="90"/>
        <end position="108"/>
    </location>
</feature>
<evidence type="ECO:0000313" key="3">
    <source>
        <dbReference type="EMBL" id="SET53012.1"/>
    </source>
</evidence>
<accession>A0A1I0F5P8</accession>
<sequence length="443" mass="48779">MDANKVLGHKKNIYRRANILKFLGFSFIGICIYFIPFTLMGNRTILLDHLVSAITVSVPRFGPGITFAMVIIGGFLPFYEKTWNKDSTSIILSGLKLLGVVLAIMAFFNFGPQWLMKEDMLPLLLEKIIIPVALIIPLGSLFITFITGYGLLGFLGVLLKPVMGPVWKVPGIAAVNIVTSFVGSFSVGIFMTNKLLKEGKYTMREAAIITTGFSTVSAAFMVIVAKNLELMAIWNTFFWTTLIITFLVTAITVRLKPLNKIENIYITAKEKTEEELQEPLLSKAIIEALREADNAKSIWENMIINFRDGIGMSLRFLPIGLSVGLISFYAVKMTFLYDILAYAYYPIALLLSIPEPWLVAKASAIAGAEVLMPSLVMADVGAPIAARFATGVVSISSILFFSGSIPCILATEIDLKIKDILLILIERTALTLLLVAPVLKILF</sequence>
<proteinExistence type="predicted"/>
<dbReference type="STRING" id="426128.SAMN05660297_02695"/>
<keyword evidence="1" id="KW-0472">Membrane</keyword>
<feature type="transmembrane region" description="Helical" evidence="1">
    <location>
        <begin position="206"/>
        <end position="225"/>
    </location>
</feature>
<keyword evidence="1" id="KW-1133">Transmembrane helix</keyword>
<feature type="transmembrane region" description="Helical" evidence="1">
    <location>
        <begin position="343"/>
        <end position="364"/>
    </location>
</feature>